<feature type="domain" description="Periplasmic binding protein" evidence="5">
    <location>
        <begin position="41"/>
        <end position="292"/>
    </location>
</feature>
<organism evidence="6 7">
    <name type="scientific">Goodfellowiella coeruleoviolacea</name>
    <dbReference type="NCBI Taxonomy" id="334858"/>
    <lineage>
        <taxon>Bacteria</taxon>
        <taxon>Bacillati</taxon>
        <taxon>Actinomycetota</taxon>
        <taxon>Actinomycetes</taxon>
        <taxon>Pseudonocardiales</taxon>
        <taxon>Pseudonocardiaceae</taxon>
        <taxon>Goodfellowiella</taxon>
    </lineage>
</organism>
<keyword evidence="7" id="KW-1185">Reference proteome</keyword>
<evidence type="ECO:0000256" key="1">
    <source>
        <dbReference type="ARBA" id="ARBA00004196"/>
    </source>
</evidence>
<dbReference type="SUPFAM" id="SSF53822">
    <property type="entry name" value="Periplasmic binding protein-like I"/>
    <property type="match status" value="1"/>
</dbReference>
<evidence type="ECO:0000256" key="2">
    <source>
        <dbReference type="ARBA" id="ARBA00007639"/>
    </source>
</evidence>
<sequence>MKLNRRAAFAALSATTLALAAACGSAGSGDGGGSSSGGLTIGLALSTLDNPFFVQLKEGAEEQAKAMGVTLNVQDARDDATNQVNQVQTFTTQNVNAIIINPVDSDQATPAAKAAETASIPVVSVDRVINNAKVASEVASDNVDGGSLAAVQLGKVTSGGVVQLQGTVGASASKDRGEGFAQGLNIAGNINVIDKQSADFNRARGLDVMTNLLQAHPDLKGVFAENDEMALGAIQALGDRAGKDVMVVGFDATPEGLTAVEQGKMAATIAQQPKEMGKKAVEQAVKAAKGEQVQQVIDVEVKVVTKENVAEFK</sequence>
<proteinExistence type="inferred from homology"/>
<dbReference type="GO" id="GO:0030313">
    <property type="term" value="C:cell envelope"/>
    <property type="evidence" value="ECO:0007669"/>
    <property type="project" value="UniProtKB-SubCell"/>
</dbReference>
<dbReference type="AlphaFoldDB" id="A0AAE3KI60"/>
<dbReference type="PANTHER" id="PTHR46847">
    <property type="entry name" value="D-ALLOSE-BINDING PERIPLASMIC PROTEIN-RELATED"/>
    <property type="match status" value="1"/>
</dbReference>
<feature type="signal peptide" evidence="4">
    <location>
        <begin position="1"/>
        <end position="20"/>
    </location>
</feature>
<feature type="chain" id="PRO_5041941887" evidence="4">
    <location>
        <begin position="21"/>
        <end position="313"/>
    </location>
</feature>
<evidence type="ECO:0000313" key="7">
    <source>
        <dbReference type="Proteomes" id="UP001206128"/>
    </source>
</evidence>
<dbReference type="RefSeq" id="WP_253777236.1">
    <property type="nucleotide sequence ID" value="NZ_JAMTCK010000016.1"/>
</dbReference>
<keyword evidence="3 4" id="KW-0732">Signal</keyword>
<dbReference type="InterPro" id="IPR028082">
    <property type="entry name" value="Peripla_BP_I"/>
</dbReference>
<dbReference type="EMBL" id="JAMTCK010000016">
    <property type="protein sequence ID" value="MCP2168936.1"/>
    <property type="molecule type" value="Genomic_DNA"/>
</dbReference>
<dbReference type="InterPro" id="IPR025997">
    <property type="entry name" value="SBP_2_dom"/>
</dbReference>
<comment type="caution">
    <text evidence="6">The sequence shown here is derived from an EMBL/GenBank/DDBJ whole genome shotgun (WGS) entry which is preliminary data.</text>
</comment>
<reference evidence="6" key="1">
    <citation type="submission" date="2022-06" db="EMBL/GenBank/DDBJ databases">
        <title>Genomic Encyclopedia of Archaeal and Bacterial Type Strains, Phase II (KMG-II): from individual species to whole genera.</title>
        <authorList>
            <person name="Goeker M."/>
        </authorList>
    </citation>
    <scope>NUCLEOTIDE SEQUENCE</scope>
    <source>
        <strain evidence="6">DSM 43935</strain>
    </source>
</reference>
<dbReference type="GO" id="GO:0030246">
    <property type="term" value="F:carbohydrate binding"/>
    <property type="evidence" value="ECO:0007669"/>
    <property type="project" value="UniProtKB-ARBA"/>
</dbReference>
<gene>
    <name evidence="6" type="ORF">LX83_005816</name>
</gene>
<dbReference type="Proteomes" id="UP001206128">
    <property type="component" value="Unassembled WGS sequence"/>
</dbReference>
<comment type="similarity">
    <text evidence="2">Belongs to the bacterial solute-binding protein 2 family.</text>
</comment>
<evidence type="ECO:0000256" key="3">
    <source>
        <dbReference type="ARBA" id="ARBA00022729"/>
    </source>
</evidence>
<dbReference type="PANTHER" id="PTHR46847:SF1">
    <property type="entry name" value="D-ALLOSE-BINDING PERIPLASMIC PROTEIN-RELATED"/>
    <property type="match status" value="1"/>
</dbReference>
<protein>
    <submittedName>
        <fullName evidence="6">Ribose transport system substrate-binding protein</fullName>
    </submittedName>
</protein>
<dbReference type="Gene3D" id="3.40.50.2300">
    <property type="match status" value="2"/>
</dbReference>
<evidence type="ECO:0000259" key="5">
    <source>
        <dbReference type="Pfam" id="PF13407"/>
    </source>
</evidence>
<dbReference type="PROSITE" id="PS51257">
    <property type="entry name" value="PROKAR_LIPOPROTEIN"/>
    <property type="match status" value="1"/>
</dbReference>
<name>A0AAE3KI60_9PSEU</name>
<comment type="subcellular location">
    <subcellularLocation>
        <location evidence="1">Cell envelope</location>
    </subcellularLocation>
</comment>
<accession>A0AAE3KI60</accession>
<evidence type="ECO:0000313" key="6">
    <source>
        <dbReference type="EMBL" id="MCP2168936.1"/>
    </source>
</evidence>
<evidence type="ECO:0000256" key="4">
    <source>
        <dbReference type="SAM" id="SignalP"/>
    </source>
</evidence>
<dbReference type="Pfam" id="PF13407">
    <property type="entry name" value="Peripla_BP_4"/>
    <property type="match status" value="1"/>
</dbReference>